<gene>
    <name evidence="1" type="ORF">Aory04_000799900</name>
    <name evidence="2" type="ORF">OAory_01085680</name>
</gene>
<dbReference type="InterPro" id="IPR014752">
    <property type="entry name" value="Arrestin-like_C"/>
</dbReference>
<dbReference type="Gene3D" id="2.60.40.640">
    <property type="match status" value="1"/>
</dbReference>
<evidence type="ECO:0000313" key="2">
    <source>
        <dbReference type="EMBL" id="OOO12098.1"/>
    </source>
</evidence>
<dbReference type="VEuPathDB" id="FungiDB:AO090102000090"/>
<evidence type="ECO:0000313" key="1">
    <source>
        <dbReference type="EMBL" id="GMG32256.1"/>
    </source>
</evidence>
<dbReference type="AlphaFoldDB" id="A0A1S9DSN0"/>
<reference evidence="2 3" key="1">
    <citation type="submission" date="2016-10" db="EMBL/GenBank/DDBJ databases">
        <title>Genome sequencing of Aspergillus oryzae BCC7051.</title>
        <authorList>
            <person name="Thammarongtham C."/>
            <person name="Vorapreeda T."/>
            <person name="Nookaew I."/>
            <person name="Srisuk T."/>
            <person name="Land M."/>
            <person name="Jeennor S."/>
            <person name="Laoteng K."/>
        </authorList>
    </citation>
    <scope>NUCLEOTIDE SEQUENCE [LARGE SCALE GENOMIC DNA]</scope>
    <source>
        <strain evidence="2 3">BCC7051</strain>
    </source>
</reference>
<comment type="caution">
    <text evidence="2">The sequence shown here is derived from an EMBL/GenBank/DDBJ whole genome shotgun (WGS) entry which is preliminary data.</text>
</comment>
<dbReference type="Proteomes" id="UP000190312">
    <property type="component" value="Unassembled WGS sequence"/>
</dbReference>
<dbReference type="eggNOG" id="ENOG502SPEF">
    <property type="taxonomic scope" value="Eukaryota"/>
</dbReference>
<sequence length="416" mass="46150">MPQTAKTGNENINIDLASPPGWTYVGGDTVIGNVVRRSHVVTPDASVTLTLVGRVKTKITVKRNNGQSTSTSHYRGRWQLFSTSRETLFRGPLHLPEGSVNNPLTWPFSVEIPTRPSDRVLEGHCKEESYLPLDKEILAKNTLPASFFSSNRGWRTSSEGFVEYYLEAQLKYSRSGSFEVETATFPITIRHVPQAGTFIYELQSRLLAGRAKSQRLLPGMEHAELSLKQKTQKLFGSSKVPEFHYTVEVSWPYAIQLDNPMPVPIIISIKPASTSPEISDVVQKVQLNWVNMVIKSQTMVRAPGNLTPTYTHNHSHSSSHPIGLKKAFLRLESPVVFTTGKGNEPVDIGSMFGLLFHSNGSTVGGLRNTTYSGPSPDFITYNILHRNELELEVSLTVAEETKEFKISSGLKILAAE</sequence>
<dbReference type="EMBL" id="MKZY01000003">
    <property type="protein sequence ID" value="OOO12098.1"/>
    <property type="molecule type" value="Genomic_DNA"/>
</dbReference>
<dbReference type="Proteomes" id="UP001165205">
    <property type="component" value="Unassembled WGS sequence"/>
</dbReference>
<dbReference type="OrthoDB" id="2333384at2759"/>
<organism evidence="2 3">
    <name type="scientific">Aspergillus oryzae</name>
    <name type="common">Yellow koji mold</name>
    <dbReference type="NCBI Taxonomy" id="5062"/>
    <lineage>
        <taxon>Eukaryota</taxon>
        <taxon>Fungi</taxon>
        <taxon>Dikarya</taxon>
        <taxon>Ascomycota</taxon>
        <taxon>Pezizomycotina</taxon>
        <taxon>Eurotiomycetes</taxon>
        <taxon>Eurotiomycetidae</taxon>
        <taxon>Eurotiales</taxon>
        <taxon>Aspergillaceae</taxon>
        <taxon>Aspergillus</taxon>
        <taxon>Aspergillus subgen. Circumdati</taxon>
    </lineage>
</organism>
<reference evidence="1" key="2">
    <citation type="submission" date="2023-04" db="EMBL/GenBank/DDBJ databases">
        <title>Aspergillus oryzae NBRC 4228.</title>
        <authorList>
            <person name="Ichikawa N."/>
            <person name="Sato H."/>
            <person name="Tonouchi N."/>
        </authorList>
    </citation>
    <scope>NUCLEOTIDE SEQUENCE</scope>
    <source>
        <strain evidence="1">NBRC 4228</strain>
    </source>
</reference>
<protein>
    <submittedName>
        <fullName evidence="1">Unnamed protein product</fullName>
    </submittedName>
</protein>
<dbReference type="EMBL" id="BSYA01000097">
    <property type="protein sequence ID" value="GMG32256.1"/>
    <property type="molecule type" value="Genomic_DNA"/>
</dbReference>
<accession>A0A1S9DSN0</accession>
<proteinExistence type="predicted"/>
<name>A0A1S9DSN0_ASPOZ</name>
<evidence type="ECO:0000313" key="3">
    <source>
        <dbReference type="Proteomes" id="UP000190312"/>
    </source>
</evidence>